<evidence type="ECO:0000313" key="1">
    <source>
        <dbReference type="EMBL" id="PPQ81331.1"/>
    </source>
</evidence>
<comment type="caution">
    <text evidence="1">The sequence shown here is derived from an EMBL/GenBank/DDBJ whole genome shotgun (WGS) entry which is preliminary data.</text>
</comment>
<protein>
    <recommendedName>
        <fullName evidence="3">F-box domain-containing protein</fullName>
    </recommendedName>
</protein>
<dbReference type="SUPFAM" id="SSF52047">
    <property type="entry name" value="RNI-like"/>
    <property type="match status" value="1"/>
</dbReference>
<organism evidence="1 2">
    <name type="scientific">Psilocybe cyanescens</name>
    <dbReference type="NCBI Taxonomy" id="93625"/>
    <lineage>
        <taxon>Eukaryota</taxon>
        <taxon>Fungi</taxon>
        <taxon>Dikarya</taxon>
        <taxon>Basidiomycota</taxon>
        <taxon>Agaricomycotina</taxon>
        <taxon>Agaricomycetes</taxon>
        <taxon>Agaricomycetidae</taxon>
        <taxon>Agaricales</taxon>
        <taxon>Agaricineae</taxon>
        <taxon>Strophariaceae</taxon>
        <taxon>Psilocybe</taxon>
    </lineage>
</organism>
<dbReference type="AlphaFoldDB" id="A0A409WS78"/>
<proteinExistence type="predicted"/>
<accession>A0A409WS78</accession>
<name>A0A409WS78_PSICY</name>
<evidence type="ECO:0008006" key="3">
    <source>
        <dbReference type="Google" id="ProtNLM"/>
    </source>
</evidence>
<dbReference type="EMBL" id="NHYD01003264">
    <property type="protein sequence ID" value="PPQ81331.1"/>
    <property type="molecule type" value="Genomic_DNA"/>
</dbReference>
<keyword evidence="2" id="KW-1185">Reference proteome</keyword>
<reference evidence="1 2" key="1">
    <citation type="journal article" date="2018" name="Evol. Lett.">
        <title>Horizontal gene cluster transfer increased hallucinogenic mushroom diversity.</title>
        <authorList>
            <person name="Reynolds H.T."/>
            <person name="Vijayakumar V."/>
            <person name="Gluck-Thaler E."/>
            <person name="Korotkin H.B."/>
            <person name="Matheny P.B."/>
            <person name="Slot J.C."/>
        </authorList>
    </citation>
    <scope>NUCLEOTIDE SEQUENCE [LARGE SCALE GENOMIC DNA]</scope>
    <source>
        <strain evidence="1 2">2631</strain>
    </source>
</reference>
<dbReference type="InParanoid" id="A0A409WS78"/>
<dbReference type="InterPro" id="IPR032675">
    <property type="entry name" value="LRR_dom_sf"/>
</dbReference>
<gene>
    <name evidence="1" type="ORF">CVT25_015087</name>
</gene>
<dbReference type="Proteomes" id="UP000283269">
    <property type="component" value="Unassembled WGS sequence"/>
</dbReference>
<dbReference type="OrthoDB" id="3256367at2759"/>
<sequence length="306" mass="33912">MDTLPAELHAYICQFACEDDGATIRVLSSVSKYLNQVTKPYLFRNVSAIGIPQIVALLERLDSTPSTMRHVEHLFLSDAPFKGSSSTPNLPPTRLTDHEIRGLNRLIALSAPSLKNFSFIATSPFSSTSLIARIFRTSFPFLVKLTISGFYPFPSTPGHFPLLKDLHLDGNRNPHGLFQMSMLEDACPSLQNLKITGLGAAGSFVVELEEALSGGKLWDENTDYMVPIHLPSQLRQITLQAGPVPVVSGSRDNAATKDHFLMKRLQSLKTISSSGREYSACVSVLERSVMPSSLDEFRLEWKARWF</sequence>
<dbReference type="STRING" id="93625.A0A409WS78"/>
<evidence type="ECO:0000313" key="2">
    <source>
        <dbReference type="Proteomes" id="UP000283269"/>
    </source>
</evidence>
<dbReference type="Gene3D" id="3.80.10.10">
    <property type="entry name" value="Ribonuclease Inhibitor"/>
    <property type="match status" value="1"/>
</dbReference>